<evidence type="ECO:0000313" key="2">
    <source>
        <dbReference type="Proteomes" id="UP000689195"/>
    </source>
</evidence>
<name>A0A8S1T2I6_9CILI</name>
<reference evidence="1" key="1">
    <citation type="submission" date="2021-01" db="EMBL/GenBank/DDBJ databases">
        <authorList>
            <consortium name="Genoscope - CEA"/>
            <person name="William W."/>
        </authorList>
    </citation>
    <scope>NUCLEOTIDE SEQUENCE</scope>
</reference>
<gene>
    <name evidence="1" type="ORF">PPENT_87.1.T0140392</name>
</gene>
<proteinExistence type="predicted"/>
<accession>A0A8S1T2I6</accession>
<dbReference type="AlphaFoldDB" id="A0A8S1T2I6"/>
<keyword evidence="2" id="KW-1185">Reference proteome</keyword>
<comment type="caution">
    <text evidence="1">The sequence shown here is derived from an EMBL/GenBank/DDBJ whole genome shotgun (WGS) entry which is preliminary data.</text>
</comment>
<organism evidence="1 2">
    <name type="scientific">Paramecium pentaurelia</name>
    <dbReference type="NCBI Taxonomy" id="43138"/>
    <lineage>
        <taxon>Eukaryota</taxon>
        <taxon>Sar</taxon>
        <taxon>Alveolata</taxon>
        <taxon>Ciliophora</taxon>
        <taxon>Intramacronucleata</taxon>
        <taxon>Oligohymenophorea</taxon>
        <taxon>Peniculida</taxon>
        <taxon>Parameciidae</taxon>
        <taxon>Paramecium</taxon>
    </lineage>
</organism>
<sequence>MAIQLKTLTVRLQGPALTECCIKKVTTKAPWKSALIHKCTIVETNQGWRGEEQSELKTKLNPEFDSFNVITLFFIQFKDNLTLLLSKLMLFKQF</sequence>
<dbReference type="EMBL" id="CAJJDO010000014">
    <property type="protein sequence ID" value="CAD8145716.1"/>
    <property type="molecule type" value="Genomic_DNA"/>
</dbReference>
<protein>
    <submittedName>
        <fullName evidence="1">Uncharacterized protein</fullName>
    </submittedName>
</protein>
<evidence type="ECO:0000313" key="1">
    <source>
        <dbReference type="EMBL" id="CAD8145716.1"/>
    </source>
</evidence>
<dbReference type="Proteomes" id="UP000689195">
    <property type="component" value="Unassembled WGS sequence"/>
</dbReference>